<dbReference type="NCBIfam" id="TIGR02615">
    <property type="entry name" value="spoVE"/>
    <property type="match status" value="1"/>
</dbReference>
<keyword evidence="6 7" id="KW-0472">Membrane</keyword>
<evidence type="ECO:0000256" key="7">
    <source>
        <dbReference type="SAM" id="Phobius"/>
    </source>
</evidence>
<organism evidence="8 9">
    <name type="scientific">Alicyclobacillus tolerans</name>
    <dbReference type="NCBI Taxonomy" id="90970"/>
    <lineage>
        <taxon>Bacteria</taxon>
        <taxon>Bacillati</taxon>
        <taxon>Bacillota</taxon>
        <taxon>Bacilli</taxon>
        <taxon>Bacillales</taxon>
        <taxon>Alicyclobacillaceae</taxon>
        <taxon>Alicyclobacillus</taxon>
    </lineage>
</organism>
<name>A0A1M6Q3C9_9BACL</name>
<dbReference type="GO" id="GO:0005886">
    <property type="term" value="C:plasma membrane"/>
    <property type="evidence" value="ECO:0007669"/>
    <property type="project" value="UniProtKB-SubCell"/>
</dbReference>
<gene>
    <name evidence="8" type="ORF">SAMN05443507_10943</name>
</gene>
<evidence type="ECO:0000313" key="8">
    <source>
        <dbReference type="EMBL" id="SHK14759.1"/>
    </source>
</evidence>
<dbReference type="PANTHER" id="PTHR30474">
    <property type="entry name" value="CELL CYCLE PROTEIN"/>
    <property type="match status" value="1"/>
</dbReference>
<evidence type="ECO:0000256" key="1">
    <source>
        <dbReference type="ARBA" id="ARBA00004651"/>
    </source>
</evidence>
<dbReference type="GO" id="GO:0032153">
    <property type="term" value="C:cell division site"/>
    <property type="evidence" value="ECO:0007669"/>
    <property type="project" value="TreeGrafter"/>
</dbReference>
<dbReference type="STRING" id="1830138.SAMN05443507_10943"/>
<dbReference type="InterPro" id="IPR013438">
    <property type="entry name" value="SpoVE"/>
</dbReference>
<dbReference type="AlphaFoldDB" id="A0A1M6Q3C9"/>
<dbReference type="GO" id="GO:0008360">
    <property type="term" value="P:regulation of cell shape"/>
    <property type="evidence" value="ECO:0007669"/>
    <property type="project" value="UniProtKB-KW"/>
</dbReference>
<evidence type="ECO:0000256" key="2">
    <source>
        <dbReference type="ARBA" id="ARBA00022475"/>
    </source>
</evidence>
<feature type="transmembrane region" description="Helical" evidence="7">
    <location>
        <begin position="284"/>
        <end position="310"/>
    </location>
</feature>
<sequence length="396" mass="42514">MFVPVGSEGKWPVLQAQVHSVERTSDSLDRTIVLVTLLLLSLGIMMVHSASSVVSAAKFHDPFFYAKRQLLWALLGIAAMFWLSDFDYHRLRSLAPKIAVLSFVFLGAVLIPGIGAVRGGSRAWLGIGSFGIQPSEFAKLALILFLAHLLTDYGDRMSSFRRGLLPPLLIALMAVGLIMLEPDLGQSVVIMGTAILMLFVAGARMRHLGMLGGAGLAAFAGLVAAAPYRLDRVTAFLDPWKYPLKEGYQIIQSLYAIGSGGLLGLGLGNSHQKFLYLPEPQTDFIFSILGEELGFLGALTVLFLFGVLVWRGFRIALYATDIFGTLLATGITSMVAVQVLINIGVVTGSIPATGITLPLLSYGGSSLTLMLTGIGILLNISRQAVYPAKIKMNDAK</sequence>
<dbReference type="InterPro" id="IPR013437">
    <property type="entry name" value="FtsW"/>
</dbReference>
<feature type="transmembrane region" description="Helical" evidence="7">
    <location>
        <begin position="32"/>
        <end position="50"/>
    </location>
</feature>
<feature type="transmembrane region" description="Helical" evidence="7">
    <location>
        <begin position="186"/>
        <end position="203"/>
    </location>
</feature>
<dbReference type="GO" id="GO:0009252">
    <property type="term" value="P:peptidoglycan biosynthetic process"/>
    <property type="evidence" value="ECO:0007669"/>
    <property type="project" value="InterPro"/>
</dbReference>
<feature type="transmembrane region" description="Helical" evidence="7">
    <location>
        <begin position="322"/>
        <end position="347"/>
    </location>
</feature>
<dbReference type="EMBL" id="FRAF01000009">
    <property type="protein sequence ID" value="SHK14759.1"/>
    <property type="molecule type" value="Genomic_DNA"/>
</dbReference>
<keyword evidence="3 7" id="KW-0812">Transmembrane</keyword>
<evidence type="ECO:0000313" key="9">
    <source>
        <dbReference type="Proteomes" id="UP000184016"/>
    </source>
</evidence>
<feature type="transmembrane region" description="Helical" evidence="7">
    <location>
        <begin position="123"/>
        <end position="151"/>
    </location>
</feature>
<feature type="transmembrane region" description="Helical" evidence="7">
    <location>
        <begin position="70"/>
        <end position="86"/>
    </location>
</feature>
<keyword evidence="4" id="KW-0133">Cell shape</keyword>
<feature type="transmembrane region" description="Helical" evidence="7">
    <location>
        <begin position="98"/>
        <end position="117"/>
    </location>
</feature>
<feature type="transmembrane region" description="Helical" evidence="7">
    <location>
        <begin position="163"/>
        <end position="180"/>
    </location>
</feature>
<keyword evidence="2" id="KW-1003">Cell membrane</keyword>
<keyword evidence="5 7" id="KW-1133">Transmembrane helix</keyword>
<dbReference type="GO" id="GO:0051301">
    <property type="term" value="P:cell division"/>
    <property type="evidence" value="ECO:0007669"/>
    <property type="project" value="InterPro"/>
</dbReference>
<keyword evidence="9" id="KW-1185">Reference proteome</keyword>
<comment type="subcellular location">
    <subcellularLocation>
        <location evidence="1">Cell membrane</location>
        <topology evidence="1">Multi-pass membrane protein</topology>
    </subcellularLocation>
</comment>
<evidence type="ECO:0000256" key="5">
    <source>
        <dbReference type="ARBA" id="ARBA00022989"/>
    </source>
</evidence>
<feature type="transmembrane region" description="Helical" evidence="7">
    <location>
        <begin position="359"/>
        <end position="380"/>
    </location>
</feature>
<accession>A0A1M6Q3C9</accession>
<protein>
    <submittedName>
        <fullName evidence="8">Spore cortex peptidoglycan biosynthesis regulator SpoVE</fullName>
    </submittedName>
</protein>
<feature type="transmembrane region" description="Helical" evidence="7">
    <location>
        <begin position="210"/>
        <end position="230"/>
    </location>
</feature>
<dbReference type="Pfam" id="PF01098">
    <property type="entry name" value="FTSW_RODA_SPOVE"/>
    <property type="match status" value="1"/>
</dbReference>
<dbReference type="NCBIfam" id="TIGR02614">
    <property type="entry name" value="ftsW"/>
    <property type="match status" value="1"/>
</dbReference>
<dbReference type="GO" id="GO:0015648">
    <property type="term" value="F:lipid-linked peptidoglycan transporter activity"/>
    <property type="evidence" value="ECO:0007669"/>
    <property type="project" value="TreeGrafter"/>
</dbReference>
<dbReference type="InterPro" id="IPR001182">
    <property type="entry name" value="FtsW/RodA"/>
</dbReference>
<proteinExistence type="predicted"/>
<evidence type="ECO:0000256" key="3">
    <source>
        <dbReference type="ARBA" id="ARBA00022692"/>
    </source>
</evidence>
<evidence type="ECO:0000256" key="6">
    <source>
        <dbReference type="ARBA" id="ARBA00023136"/>
    </source>
</evidence>
<reference evidence="9" key="1">
    <citation type="submission" date="2016-11" db="EMBL/GenBank/DDBJ databases">
        <authorList>
            <person name="Varghese N."/>
            <person name="Submissions S."/>
        </authorList>
    </citation>
    <scope>NUCLEOTIDE SEQUENCE [LARGE SCALE GENOMIC DNA]</scope>
    <source>
        <strain evidence="9">USBA-503</strain>
    </source>
</reference>
<evidence type="ECO:0000256" key="4">
    <source>
        <dbReference type="ARBA" id="ARBA00022960"/>
    </source>
</evidence>
<dbReference type="PANTHER" id="PTHR30474:SF13">
    <property type="entry name" value="STAGE V SPORULATION PROTEIN E"/>
    <property type="match status" value="1"/>
</dbReference>
<dbReference type="Proteomes" id="UP000184016">
    <property type="component" value="Unassembled WGS sequence"/>
</dbReference>